<dbReference type="EMBL" id="JAKNCJ010000005">
    <property type="protein sequence ID" value="MCL6423782.1"/>
    <property type="molecule type" value="Genomic_DNA"/>
</dbReference>
<keyword evidence="5" id="KW-1185">Reference proteome</keyword>
<organism evidence="4 5">
    <name type="scientific">Brachybacterium equifaecis</name>
    <dbReference type="NCBI Taxonomy" id="2910770"/>
    <lineage>
        <taxon>Bacteria</taxon>
        <taxon>Bacillati</taxon>
        <taxon>Actinomycetota</taxon>
        <taxon>Actinomycetes</taxon>
        <taxon>Micrococcales</taxon>
        <taxon>Dermabacteraceae</taxon>
        <taxon>Brachybacterium</taxon>
    </lineage>
</organism>
<evidence type="ECO:0000259" key="2">
    <source>
        <dbReference type="Pfam" id="PF05175"/>
    </source>
</evidence>
<dbReference type="SUPFAM" id="SSF53335">
    <property type="entry name" value="S-adenosyl-L-methionine-dependent methyltransferases"/>
    <property type="match status" value="1"/>
</dbReference>
<name>A0ABT0R1I2_9MICO</name>
<dbReference type="InterPro" id="IPR007848">
    <property type="entry name" value="Small_mtfrase_dom"/>
</dbReference>
<reference evidence="4" key="1">
    <citation type="submission" date="2022-02" db="EMBL/GenBank/DDBJ databases">
        <authorList>
            <person name="Lee M."/>
            <person name="Kim S.-J."/>
            <person name="Jung M.-Y."/>
        </authorList>
    </citation>
    <scope>NUCLEOTIDE SEQUENCE</scope>
    <source>
        <strain evidence="4">JHP9</strain>
    </source>
</reference>
<dbReference type="GO" id="GO:0032259">
    <property type="term" value="P:methylation"/>
    <property type="evidence" value="ECO:0007669"/>
    <property type="project" value="UniProtKB-KW"/>
</dbReference>
<evidence type="ECO:0000313" key="4">
    <source>
        <dbReference type="EMBL" id="MCL6423782.1"/>
    </source>
</evidence>
<dbReference type="Gene3D" id="3.40.50.150">
    <property type="entry name" value="Vaccinia Virus protein VP39"/>
    <property type="match status" value="1"/>
</dbReference>
<dbReference type="InterPro" id="IPR002052">
    <property type="entry name" value="DNA_methylase_N6_adenine_CS"/>
</dbReference>
<dbReference type="Proteomes" id="UP001203761">
    <property type="component" value="Unassembled WGS sequence"/>
</dbReference>
<evidence type="ECO:0000259" key="3">
    <source>
        <dbReference type="Pfam" id="PF17827"/>
    </source>
</evidence>
<dbReference type="RefSeq" id="WP_249737860.1">
    <property type="nucleotide sequence ID" value="NZ_JAKNCJ010000005.1"/>
</dbReference>
<dbReference type="PANTHER" id="PTHR18895">
    <property type="entry name" value="HEMK METHYLTRANSFERASE"/>
    <property type="match status" value="1"/>
</dbReference>
<dbReference type="PANTHER" id="PTHR18895:SF74">
    <property type="entry name" value="MTRF1L RELEASE FACTOR GLUTAMINE METHYLTRANSFERASE"/>
    <property type="match status" value="1"/>
</dbReference>
<feature type="region of interest" description="Disordered" evidence="1">
    <location>
        <begin position="326"/>
        <end position="347"/>
    </location>
</feature>
<dbReference type="Pfam" id="PF05175">
    <property type="entry name" value="MTS"/>
    <property type="match status" value="1"/>
</dbReference>
<dbReference type="InterPro" id="IPR040758">
    <property type="entry name" value="PrmC_N"/>
</dbReference>
<dbReference type="CDD" id="cd02440">
    <property type="entry name" value="AdoMet_MTases"/>
    <property type="match status" value="1"/>
</dbReference>
<dbReference type="Pfam" id="PF17827">
    <property type="entry name" value="PrmC_N"/>
    <property type="match status" value="1"/>
</dbReference>
<keyword evidence="4" id="KW-0808">Transferase</keyword>
<keyword evidence="4" id="KW-0489">Methyltransferase</keyword>
<dbReference type="Gene3D" id="1.10.8.10">
    <property type="entry name" value="DNA helicase RuvA subunit, C-terminal domain"/>
    <property type="match status" value="1"/>
</dbReference>
<gene>
    <name evidence="4" type="ORF">Bequi_10345</name>
</gene>
<feature type="region of interest" description="Disordered" evidence="1">
    <location>
        <begin position="1"/>
        <end position="30"/>
    </location>
</feature>
<evidence type="ECO:0000256" key="1">
    <source>
        <dbReference type="SAM" id="MobiDB-lite"/>
    </source>
</evidence>
<dbReference type="InterPro" id="IPR029063">
    <property type="entry name" value="SAM-dependent_MTases_sf"/>
</dbReference>
<feature type="domain" description="Methyltransferase small" evidence="2">
    <location>
        <begin position="122"/>
        <end position="184"/>
    </location>
</feature>
<accession>A0ABT0R1I2</accession>
<dbReference type="InterPro" id="IPR050320">
    <property type="entry name" value="N5-glutamine_MTase"/>
</dbReference>
<comment type="caution">
    <text evidence="4">The sequence shown here is derived from an EMBL/GenBank/DDBJ whole genome shotgun (WGS) entry which is preliminary data.</text>
</comment>
<protein>
    <submittedName>
        <fullName evidence="4">Peptide chain release factor N(5)-glutamine methyltransferase</fullName>
    </submittedName>
</protein>
<feature type="domain" description="Release factor glutamine methyltransferase N-terminal" evidence="3">
    <location>
        <begin position="34"/>
        <end position="100"/>
    </location>
</feature>
<dbReference type="PROSITE" id="PS00092">
    <property type="entry name" value="N6_MTASE"/>
    <property type="match status" value="1"/>
</dbReference>
<sequence length="347" mass="36131">MSATGAESAAQGAAGAAKAAGANAPDPRERLRAALGRSTEALQRAGVPSPSVDARALIVRAGEIRGPLVMVDALPADFEERLEALVARRASREPLQLILGEAPFRRLLLRTRAGVFIPRPETELMIDHLLEFDRVHGARLVVDLCTGSGAIAAAVLDELPAAHVVAVELDAAAAQLAAENIAAAARSDGPGSNPQGGAPEAEPRWELHVGDATDPSVLASAVEPGTADAVLSNPPYVPAGAVPREREVREHDPAAALYGGGEDGLEIPAALIARAAALLRTGGLLVMEHADVQGPALRDLAEATGAFADIRTDRDLTGRDRFLVARRRPRGDGESLLPPQRNERLAP</sequence>
<proteinExistence type="predicted"/>
<feature type="compositionally biased region" description="Low complexity" evidence="1">
    <location>
        <begin position="1"/>
        <end position="24"/>
    </location>
</feature>
<evidence type="ECO:0000313" key="5">
    <source>
        <dbReference type="Proteomes" id="UP001203761"/>
    </source>
</evidence>
<dbReference type="GO" id="GO:0008168">
    <property type="term" value="F:methyltransferase activity"/>
    <property type="evidence" value="ECO:0007669"/>
    <property type="project" value="UniProtKB-KW"/>
</dbReference>